<accession>A0A922I859</accession>
<reference evidence="1" key="1">
    <citation type="submission" date="2013-05" db="EMBL/GenBank/DDBJ databases">
        <authorList>
            <person name="Yim A.K.Y."/>
            <person name="Chan T.F."/>
            <person name="Ji K.M."/>
            <person name="Liu X.Y."/>
            <person name="Zhou J.W."/>
            <person name="Li R.Q."/>
            <person name="Yang K.Y."/>
            <person name="Li J."/>
            <person name="Li M."/>
            <person name="Law P.T.W."/>
            <person name="Wu Y.L."/>
            <person name="Cai Z.L."/>
            <person name="Qin H."/>
            <person name="Bao Y."/>
            <person name="Leung R.K.K."/>
            <person name="Ng P.K.S."/>
            <person name="Zou J."/>
            <person name="Zhong X.J."/>
            <person name="Ran P.X."/>
            <person name="Zhong N.S."/>
            <person name="Liu Z.G."/>
            <person name="Tsui S.K.W."/>
        </authorList>
    </citation>
    <scope>NUCLEOTIDE SEQUENCE</scope>
    <source>
        <strain evidence="1">Derf</strain>
        <tissue evidence="1">Whole organism</tissue>
    </source>
</reference>
<keyword evidence="2" id="KW-1185">Reference proteome</keyword>
<evidence type="ECO:0000313" key="1">
    <source>
        <dbReference type="EMBL" id="KAH9522450.1"/>
    </source>
</evidence>
<evidence type="ECO:0000313" key="2">
    <source>
        <dbReference type="Proteomes" id="UP000790347"/>
    </source>
</evidence>
<dbReference type="Proteomes" id="UP000790347">
    <property type="component" value="Unassembled WGS sequence"/>
</dbReference>
<dbReference type="EMBL" id="ASGP02000002">
    <property type="protein sequence ID" value="KAH9522450.1"/>
    <property type="molecule type" value="Genomic_DNA"/>
</dbReference>
<reference evidence="1" key="2">
    <citation type="journal article" date="2022" name="Res Sq">
        <title>Comparative Genomics Reveals Insights into the Divergent Evolution of Astigmatic Mites and Household Pest Adaptations.</title>
        <authorList>
            <person name="Xiong Q."/>
            <person name="Wan A.T.-Y."/>
            <person name="Liu X.-Y."/>
            <person name="Fung C.S.-H."/>
            <person name="Xiao X."/>
            <person name="Malainual N."/>
            <person name="Hou J."/>
            <person name="Wang L."/>
            <person name="Wang M."/>
            <person name="Yang K."/>
            <person name="Cui Y."/>
            <person name="Leung E."/>
            <person name="Nong W."/>
            <person name="Shin S.-K."/>
            <person name="Au S."/>
            <person name="Jeong K.Y."/>
            <person name="Chew F.T."/>
            <person name="Hui J."/>
            <person name="Leung T.F."/>
            <person name="Tungtrongchitr A."/>
            <person name="Zhong N."/>
            <person name="Liu Z."/>
            <person name="Tsui S."/>
        </authorList>
    </citation>
    <scope>NUCLEOTIDE SEQUENCE</scope>
    <source>
        <strain evidence="1">Derf</strain>
        <tissue evidence="1">Whole organism</tissue>
    </source>
</reference>
<proteinExistence type="predicted"/>
<organism evidence="1 2">
    <name type="scientific">Dermatophagoides farinae</name>
    <name type="common">American house dust mite</name>
    <dbReference type="NCBI Taxonomy" id="6954"/>
    <lineage>
        <taxon>Eukaryota</taxon>
        <taxon>Metazoa</taxon>
        <taxon>Ecdysozoa</taxon>
        <taxon>Arthropoda</taxon>
        <taxon>Chelicerata</taxon>
        <taxon>Arachnida</taxon>
        <taxon>Acari</taxon>
        <taxon>Acariformes</taxon>
        <taxon>Sarcoptiformes</taxon>
        <taxon>Astigmata</taxon>
        <taxon>Psoroptidia</taxon>
        <taxon>Analgoidea</taxon>
        <taxon>Pyroglyphidae</taxon>
        <taxon>Dermatophagoidinae</taxon>
        <taxon>Dermatophagoides</taxon>
    </lineage>
</organism>
<name>A0A922I859_DERFA</name>
<gene>
    <name evidence="1" type="ORF">DERF_006019</name>
</gene>
<protein>
    <submittedName>
        <fullName evidence="1">Uncharacterized protein</fullName>
    </submittedName>
</protein>
<comment type="caution">
    <text evidence="1">The sequence shown here is derived from an EMBL/GenBank/DDBJ whole genome shotgun (WGS) entry which is preliminary data.</text>
</comment>
<dbReference type="AlphaFoldDB" id="A0A922I859"/>
<sequence length="61" mass="7485">MKYPDSVHFLLIKKLGLNKFNMMHQRKKQQEKDIKSTTKTKNYRYMSERKKGHFITTSEYE</sequence>